<dbReference type="Gene3D" id="3.40.50.10140">
    <property type="entry name" value="Toll/interleukin-1 receptor homology (TIR) domain"/>
    <property type="match status" value="1"/>
</dbReference>
<dbReference type="PROSITE" id="PS50104">
    <property type="entry name" value="TIR"/>
    <property type="match status" value="1"/>
</dbReference>
<protein>
    <recommendedName>
        <fullName evidence="1">ADP-ribosyl cyclase/cyclic ADP-ribose hydrolase</fullName>
        <ecNumber evidence="1">3.2.2.6</ecNumber>
    </recommendedName>
</protein>
<evidence type="ECO:0000256" key="6">
    <source>
        <dbReference type="ARBA" id="ARBA00023027"/>
    </source>
</evidence>
<dbReference type="InterPro" id="IPR035897">
    <property type="entry name" value="Toll_tir_struct_dom_sf"/>
</dbReference>
<gene>
    <name evidence="9" type="ORF">RchiOBHm_Chr6g0251011</name>
</gene>
<dbReference type="GO" id="GO:0061809">
    <property type="term" value="F:NAD+ nucleosidase activity, cyclic ADP-ribose generating"/>
    <property type="evidence" value="ECO:0007669"/>
    <property type="project" value="UniProtKB-EC"/>
</dbReference>
<dbReference type="PRINTS" id="PR00364">
    <property type="entry name" value="DISEASERSIST"/>
</dbReference>
<comment type="caution">
    <text evidence="9">The sequence shown here is derived from an EMBL/GenBank/DDBJ whole genome shotgun (WGS) entry which is preliminary data.</text>
</comment>
<evidence type="ECO:0000256" key="2">
    <source>
        <dbReference type="ARBA" id="ARBA00022614"/>
    </source>
</evidence>
<dbReference type="SMART" id="SM00255">
    <property type="entry name" value="TIR"/>
    <property type="match status" value="1"/>
</dbReference>
<dbReference type="GO" id="GO:0006952">
    <property type="term" value="P:defense response"/>
    <property type="evidence" value="ECO:0007669"/>
    <property type="project" value="UniProtKB-KW"/>
</dbReference>
<evidence type="ECO:0000256" key="5">
    <source>
        <dbReference type="ARBA" id="ARBA00022821"/>
    </source>
</evidence>
<evidence type="ECO:0000256" key="4">
    <source>
        <dbReference type="ARBA" id="ARBA00022801"/>
    </source>
</evidence>
<dbReference type="Pfam" id="PF20160">
    <property type="entry name" value="C-JID"/>
    <property type="match status" value="1"/>
</dbReference>
<dbReference type="InterPro" id="IPR027417">
    <property type="entry name" value="P-loop_NTPase"/>
</dbReference>
<evidence type="ECO:0000313" key="10">
    <source>
        <dbReference type="Proteomes" id="UP000238479"/>
    </source>
</evidence>
<dbReference type="InterPro" id="IPR032675">
    <property type="entry name" value="LRR_dom_sf"/>
</dbReference>
<dbReference type="InterPro" id="IPR045344">
    <property type="entry name" value="C-JID"/>
</dbReference>
<dbReference type="Pfam" id="PF23282">
    <property type="entry name" value="WHD_ROQ1"/>
    <property type="match status" value="1"/>
</dbReference>
<evidence type="ECO:0000256" key="3">
    <source>
        <dbReference type="ARBA" id="ARBA00022737"/>
    </source>
</evidence>
<name>A0A2P6PKQ1_ROSCH</name>
<comment type="catalytic activity">
    <reaction evidence="7">
        <text>NAD(+) + H2O = ADP-D-ribose + nicotinamide + H(+)</text>
        <dbReference type="Rhea" id="RHEA:16301"/>
        <dbReference type="ChEBI" id="CHEBI:15377"/>
        <dbReference type="ChEBI" id="CHEBI:15378"/>
        <dbReference type="ChEBI" id="CHEBI:17154"/>
        <dbReference type="ChEBI" id="CHEBI:57540"/>
        <dbReference type="ChEBI" id="CHEBI:57967"/>
        <dbReference type="EC" id="3.2.2.6"/>
    </reaction>
    <physiologicalReaction direction="left-to-right" evidence="7">
        <dbReference type="Rhea" id="RHEA:16302"/>
    </physiologicalReaction>
</comment>
<dbReference type="InterPro" id="IPR002182">
    <property type="entry name" value="NB-ARC"/>
</dbReference>
<sequence length="1125" mass="125868">MTTQADIPSSSAPLPNYDVFLSSSGEDTVRNFTDHLYTALDQKGIFTFRDGEDGEELVAIEESRCAIVVLSGKYTDPWCLDAIAKIVECKEVMKLTVLPVFHDVDPSDVRKQTGDHFGEAFSKHEEAFKHEPEKVRRWRRALLEVANLSGWQLQNGDDGKLIEEIVRATISNLGDTYTSSSIDKGFIGMDSRIDDLLSNYICTQLGGVRFIGIHGMRGIGKTTVARAIYDEIGQDFDRSCFLSNVRELSNHNGLVSLQEKLLSIILMVKVNNIENEYIGASMLQRRMCRLKVLVVIDDVDKLTQLEKLAGSRDWFGPGSRIIITTTDIHLLEAHDVDATYKATGLTRGEAIQLLSLKAFKKCTPPEDYLDLCHCISWYAQGLPLALVVLGSFLLGRSADEWASAIERLNNRPNRVVTDVLRISFDGLDNNDKGVFLDIACFFKGESIDRVTRILHRSNCNPDIVIQVLVDRALVTVVERQLWMHDLIQKLGQEIVFEECPQEPGNRSRLWSPQEIIHVLEMNKGSSALRAIALDSPKTEDIHCHPEAFSVMQRLQFLQIRNVNMKEGPSYLPGGLIVLEWSGYPIGNLPQNFDPRQLCELNLCYSSIKQLWSGIKNLPYLTVINLSYSWKLIRTPDFTHAPGLERLILEGCTSLVDIHPSIAHLERLTCLNLKDCRSLESLPSKLETKCLRIFVLSGCSKVKKIPDFVGCMEGLLELYLDETAIEQLPISVRLLTGLILLNLRDCKNLKRLPRDIGNLKSLKRLNICGCSKLETLPDSLGKIDCLEELDAAGGSSISNIPSSISCLENLEVLSFGGCKGMSGNMTRYPLSFLLPISGSGGLRSLTELNLSDCNLQEGSIPEDFGCLFPLVSLNLSKNNFDSLPKSIRQLSKLRNLNLESCKTLQKLPDLSSSLNFSFGADGSFSRERLSSCFNLINCSKLVVNQRCNNIALKMLWRSLQGIPSAGNRFETIIPGSEISELFTDQSAGPVISMELPRQWQKNKWMGYAFCACFVIRRDLPVPANRLGKWKFGTHSTANGLRFEVKPKNLGVAGWCPSFVCSQELGQIESKHLWLSFVSGDYFGTAWQETFHNIEFTFKTLGTGMEVKKCGVRLIYKQDLDLIGMTR</sequence>
<dbReference type="InterPro" id="IPR055414">
    <property type="entry name" value="LRR_R13L4/SHOC2-like"/>
</dbReference>
<dbReference type="SUPFAM" id="SSF52200">
    <property type="entry name" value="Toll/Interleukin receptor TIR domain"/>
    <property type="match status" value="1"/>
</dbReference>
<dbReference type="Gramene" id="PRQ22502">
    <property type="protein sequence ID" value="PRQ22502"/>
    <property type="gene ID" value="RchiOBHm_Chr6g0251011"/>
</dbReference>
<evidence type="ECO:0000256" key="7">
    <source>
        <dbReference type="ARBA" id="ARBA00047304"/>
    </source>
</evidence>
<dbReference type="OrthoDB" id="1161243at2759"/>
<keyword evidence="6" id="KW-0520">NAD</keyword>
<dbReference type="Pfam" id="PF23598">
    <property type="entry name" value="LRR_14"/>
    <property type="match status" value="1"/>
</dbReference>
<dbReference type="PANTHER" id="PTHR11017">
    <property type="entry name" value="LEUCINE-RICH REPEAT-CONTAINING PROTEIN"/>
    <property type="match status" value="1"/>
</dbReference>
<keyword evidence="10" id="KW-1185">Reference proteome</keyword>
<dbReference type="GO" id="GO:0051707">
    <property type="term" value="P:response to other organism"/>
    <property type="evidence" value="ECO:0007669"/>
    <property type="project" value="UniProtKB-ARBA"/>
</dbReference>
<dbReference type="PANTHER" id="PTHR11017:SF527">
    <property type="entry name" value="TMV RESISTANCE PROTEIN N-LIKE"/>
    <property type="match status" value="1"/>
</dbReference>
<keyword evidence="5" id="KW-0611">Plant defense</keyword>
<dbReference type="EMBL" id="PDCK01000044">
    <property type="protein sequence ID" value="PRQ22502.1"/>
    <property type="molecule type" value="Genomic_DNA"/>
</dbReference>
<dbReference type="InterPro" id="IPR058192">
    <property type="entry name" value="WHD_ROQ1-like"/>
</dbReference>
<dbReference type="OMA" id="GHRFETI"/>
<dbReference type="Pfam" id="PF00560">
    <property type="entry name" value="LRR_1"/>
    <property type="match status" value="1"/>
</dbReference>
<dbReference type="Gene3D" id="1.10.8.430">
    <property type="entry name" value="Helical domain of apoptotic protease-activating factors"/>
    <property type="match status" value="1"/>
</dbReference>
<organism evidence="9 10">
    <name type="scientific">Rosa chinensis</name>
    <name type="common">China rose</name>
    <dbReference type="NCBI Taxonomy" id="74649"/>
    <lineage>
        <taxon>Eukaryota</taxon>
        <taxon>Viridiplantae</taxon>
        <taxon>Streptophyta</taxon>
        <taxon>Embryophyta</taxon>
        <taxon>Tracheophyta</taxon>
        <taxon>Spermatophyta</taxon>
        <taxon>Magnoliopsida</taxon>
        <taxon>eudicotyledons</taxon>
        <taxon>Gunneridae</taxon>
        <taxon>Pentapetalae</taxon>
        <taxon>rosids</taxon>
        <taxon>fabids</taxon>
        <taxon>Rosales</taxon>
        <taxon>Rosaceae</taxon>
        <taxon>Rosoideae</taxon>
        <taxon>Rosoideae incertae sedis</taxon>
        <taxon>Rosa</taxon>
    </lineage>
</organism>
<dbReference type="Proteomes" id="UP000238479">
    <property type="component" value="Chromosome 6"/>
</dbReference>
<evidence type="ECO:0000313" key="9">
    <source>
        <dbReference type="EMBL" id="PRQ22502.1"/>
    </source>
</evidence>
<dbReference type="AlphaFoldDB" id="A0A2P6PKQ1"/>
<dbReference type="InterPro" id="IPR042197">
    <property type="entry name" value="Apaf_helical"/>
</dbReference>
<dbReference type="SUPFAM" id="SSF52058">
    <property type="entry name" value="L domain-like"/>
    <property type="match status" value="2"/>
</dbReference>
<dbReference type="InterPro" id="IPR044974">
    <property type="entry name" value="Disease_R_plants"/>
</dbReference>
<keyword evidence="2" id="KW-0433">Leucine-rich repeat</keyword>
<dbReference type="GO" id="GO:0043531">
    <property type="term" value="F:ADP binding"/>
    <property type="evidence" value="ECO:0007669"/>
    <property type="project" value="InterPro"/>
</dbReference>
<evidence type="ECO:0000256" key="1">
    <source>
        <dbReference type="ARBA" id="ARBA00011982"/>
    </source>
</evidence>
<evidence type="ECO:0000259" key="8">
    <source>
        <dbReference type="PROSITE" id="PS50104"/>
    </source>
</evidence>
<dbReference type="Pfam" id="PF00931">
    <property type="entry name" value="NB-ARC"/>
    <property type="match status" value="1"/>
</dbReference>
<proteinExistence type="predicted"/>
<dbReference type="EC" id="3.2.2.6" evidence="1"/>
<dbReference type="Gene3D" id="3.40.50.300">
    <property type="entry name" value="P-loop containing nucleotide triphosphate hydrolases"/>
    <property type="match status" value="1"/>
</dbReference>
<feature type="domain" description="TIR" evidence="8">
    <location>
        <begin position="15"/>
        <end position="173"/>
    </location>
</feature>
<accession>A0A2P6PKQ1</accession>
<dbReference type="SUPFAM" id="SSF52540">
    <property type="entry name" value="P-loop containing nucleoside triphosphate hydrolases"/>
    <property type="match status" value="1"/>
</dbReference>
<reference evidence="9 10" key="1">
    <citation type="journal article" date="2018" name="Nat. Genet.">
        <title>The Rosa genome provides new insights in the design of modern roses.</title>
        <authorList>
            <person name="Bendahmane M."/>
        </authorList>
    </citation>
    <scope>NUCLEOTIDE SEQUENCE [LARGE SCALE GENOMIC DNA]</scope>
    <source>
        <strain evidence="10">cv. Old Blush</strain>
    </source>
</reference>
<dbReference type="InterPro" id="IPR001611">
    <property type="entry name" value="Leu-rich_rpt"/>
</dbReference>
<dbReference type="Pfam" id="PF01582">
    <property type="entry name" value="TIR"/>
    <property type="match status" value="1"/>
</dbReference>
<keyword evidence="3" id="KW-0677">Repeat</keyword>
<dbReference type="GO" id="GO:0007165">
    <property type="term" value="P:signal transduction"/>
    <property type="evidence" value="ECO:0007669"/>
    <property type="project" value="InterPro"/>
</dbReference>
<dbReference type="InterPro" id="IPR000157">
    <property type="entry name" value="TIR_dom"/>
</dbReference>
<keyword evidence="4 9" id="KW-0378">Hydrolase</keyword>
<dbReference type="Gene3D" id="3.80.10.10">
    <property type="entry name" value="Ribonuclease Inhibitor"/>
    <property type="match status" value="3"/>
</dbReference>